<dbReference type="GO" id="GO:0006094">
    <property type="term" value="P:gluconeogenesis"/>
    <property type="evidence" value="ECO:0007669"/>
    <property type="project" value="UniProtKB-UniPathway"/>
</dbReference>
<comment type="catalytic activity">
    <reaction evidence="3">
        <text>D-glyceraldehyde 3-phosphate = dihydroxyacetone phosphate</text>
        <dbReference type="Rhea" id="RHEA:18585"/>
        <dbReference type="ChEBI" id="CHEBI:57642"/>
        <dbReference type="ChEBI" id="CHEBI:59776"/>
        <dbReference type="EC" id="5.3.1.1"/>
    </reaction>
</comment>
<keyword evidence="3" id="KW-0324">Glycolysis</keyword>
<dbReference type="Pfam" id="PF00121">
    <property type="entry name" value="TIM"/>
    <property type="match status" value="1"/>
</dbReference>
<dbReference type="RefSeq" id="WP_197680529.1">
    <property type="nucleotide sequence ID" value="NZ_LT629799.1"/>
</dbReference>
<dbReference type="STRING" id="546874.SAMN04488544_3924"/>
<dbReference type="InterPro" id="IPR035990">
    <property type="entry name" value="TIM_sf"/>
</dbReference>
<feature type="region of interest" description="Disordered" evidence="4">
    <location>
        <begin position="1"/>
        <end position="25"/>
    </location>
</feature>
<dbReference type="UniPathway" id="UPA00109">
    <property type="reaction ID" value="UER00189"/>
</dbReference>
<dbReference type="SUPFAM" id="SSF51351">
    <property type="entry name" value="Triosephosphate isomerase (TIM)"/>
    <property type="match status" value="1"/>
</dbReference>
<keyword evidence="2 3" id="KW-0413">Isomerase</keyword>
<dbReference type="InterPro" id="IPR000652">
    <property type="entry name" value="Triosephosphate_isomerase"/>
</dbReference>
<dbReference type="GO" id="GO:0019563">
    <property type="term" value="P:glycerol catabolic process"/>
    <property type="evidence" value="ECO:0007669"/>
    <property type="project" value="TreeGrafter"/>
</dbReference>
<dbReference type="GO" id="GO:0046166">
    <property type="term" value="P:glyceraldehyde-3-phosphate biosynthetic process"/>
    <property type="evidence" value="ECO:0007669"/>
    <property type="project" value="TreeGrafter"/>
</dbReference>
<keyword evidence="3" id="KW-0963">Cytoplasm</keyword>
<protein>
    <recommendedName>
        <fullName evidence="3">Triosephosphate isomerase</fullName>
        <ecNumber evidence="3">5.3.1.1</ecNumber>
    </recommendedName>
</protein>
<dbReference type="UniPathway" id="UPA00138"/>
<proteinExistence type="inferred from homology"/>
<evidence type="ECO:0000256" key="2">
    <source>
        <dbReference type="ARBA" id="ARBA00023235"/>
    </source>
</evidence>
<name>A0A1H2NGB8_9ACTN</name>
<keyword evidence="3" id="KW-0312">Gluconeogenesis</keyword>
<keyword evidence="6" id="KW-1185">Reference proteome</keyword>
<dbReference type="InterPro" id="IPR013785">
    <property type="entry name" value="Aldolase_TIM"/>
</dbReference>
<dbReference type="CDD" id="cd00311">
    <property type="entry name" value="TIM"/>
    <property type="match status" value="1"/>
</dbReference>
<dbReference type="GO" id="GO:0005829">
    <property type="term" value="C:cytosol"/>
    <property type="evidence" value="ECO:0007669"/>
    <property type="project" value="TreeGrafter"/>
</dbReference>
<gene>
    <name evidence="5" type="ORF">SAMN04488544_3924</name>
</gene>
<feature type="region of interest" description="Disordered" evidence="4">
    <location>
        <begin position="282"/>
        <end position="314"/>
    </location>
</feature>
<comment type="subcellular location">
    <subcellularLocation>
        <location evidence="3">Cytoplasm</location>
    </subcellularLocation>
</comment>
<comment type="pathway">
    <text evidence="3">Carbohydrate degradation; glycolysis; D-glyceraldehyde 3-phosphate from glycerone phosphate: step 1/1.</text>
</comment>
<dbReference type="EC" id="5.3.1.1" evidence="3"/>
<evidence type="ECO:0000256" key="3">
    <source>
        <dbReference type="RuleBase" id="RU363013"/>
    </source>
</evidence>
<evidence type="ECO:0000313" key="5">
    <source>
        <dbReference type="EMBL" id="SDV04155.1"/>
    </source>
</evidence>
<dbReference type="PANTHER" id="PTHR21139">
    <property type="entry name" value="TRIOSEPHOSPHATE ISOMERASE"/>
    <property type="match status" value="1"/>
</dbReference>
<accession>A0A1H2NGB8</accession>
<dbReference type="Gene3D" id="3.20.20.70">
    <property type="entry name" value="Aldolase class I"/>
    <property type="match status" value="1"/>
</dbReference>
<reference evidence="6" key="1">
    <citation type="submission" date="2016-10" db="EMBL/GenBank/DDBJ databases">
        <authorList>
            <person name="Varghese N."/>
            <person name="Submissions S."/>
        </authorList>
    </citation>
    <scope>NUCLEOTIDE SEQUENCE [LARGE SCALE GENOMIC DNA]</scope>
    <source>
        <strain evidence="6">DSM 21743</strain>
    </source>
</reference>
<dbReference type="PANTHER" id="PTHR21139:SF42">
    <property type="entry name" value="TRIOSEPHOSPHATE ISOMERASE"/>
    <property type="match status" value="1"/>
</dbReference>
<comment type="subunit">
    <text evidence="3">Homodimer.</text>
</comment>
<dbReference type="Proteomes" id="UP000198825">
    <property type="component" value="Chromosome I"/>
</dbReference>
<dbReference type="GO" id="GO:0006096">
    <property type="term" value="P:glycolytic process"/>
    <property type="evidence" value="ECO:0007669"/>
    <property type="project" value="UniProtKB-UniPathway"/>
</dbReference>
<dbReference type="AlphaFoldDB" id="A0A1H2NGB8"/>
<sequence>MTVPLLRAADLPSPAGSPGPAPEGAGRHLWLGTSWKMTKTLAEARAYVSDLHREPVPDGVELFVLPPLTALHAVLDARPDGSVLRVGAQNGHWAQDGPVTGEVSMRQLRDAGAEIVEIGHSDRRAQFGETDQVVAAKVTAALDQHLVPLVCVGEPWSVRASGRAAAHVGEQVRTALSGVAPHDLARVLVTYEPVWAIGDSGRAAAPGHIVGVLDRVRSVVDELAPGVGLRGLLYGGSVTAANAGALLDLDDLDGLFVGRAAWTADGLAALLRTCGDVAARRTTAHPARPSEARPVTADVTSDHLLAPTPTRRSR</sequence>
<dbReference type="EMBL" id="LT629799">
    <property type="protein sequence ID" value="SDV04155.1"/>
    <property type="molecule type" value="Genomic_DNA"/>
</dbReference>
<dbReference type="PROSITE" id="PS51440">
    <property type="entry name" value="TIM_2"/>
    <property type="match status" value="1"/>
</dbReference>
<evidence type="ECO:0000256" key="1">
    <source>
        <dbReference type="ARBA" id="ARBA00007422"/>
    </source>
</evidence>
<comment type="similarity">
    <text evidence="1 3">Belongs to the triosephosphate isomerase family.</text>
</comment>
<organism evidence="5 6">
    <name type="scientific">Microlunatus sagamiharensis</name>
    <dbReference type="NCBI Taxonomy" id="546874"/>
    <lineage>
        <taxon>Bacteria</taxon>
        <taxon>Bacillati</taxon>
        <taxon>Actinomycetota</taxon>
        <taxon>Actinomycetes</taxon>
        <taxon>Propionibacteriales</taxon>
        <taxon>Propionibacteriaceae</taxon>
        <taxon>Microlunatus</taxon>
    </lineage>
</organism>
<evidence type="ECO:0000256" key="4">
    <source>
        <dbReference type="SAM" id="MobiDB-lite"/>
    </source>
</evidence>
<evidence type="ECO:0000313" key="6">
    <source>
        <dbReference type="Proteomes" id="UP000198825"/>
    </source>
</evidence>
<dbReference type="GO" id="GO:0004807">
    <property type="term" value="F:triose-phosphate isomerase activity"/>
    <property type="evidence" value="ECO:0007669"/>
    <property type="project" value="UniProtKB-EC"/>
</dbReference>
<comment type="pathway">
    <text evidence="3">Carbohydrate biosynthesis; gluconeogenesis.</text>
</comment>